<comment type="pathway">
    <text evidence="4">Cofactor biosynthesis; ubiquinone biosynthesis.</text>
</comment>
<evidence type="ECO:0000256" key="1">
    <source>
        <dbReference type="ARBA" id="ARBA00022603"/>
    </source>
</evidence>
<keyword evidence="4" id="KW-0496">Mitochondrion</keyword>
<dbReference type="GO" id="GO:0008425">
    <property type="term" value="F:2-methoxy-6-polyprenyl-1,4-benzoquinol methyltransferase activity"/>
    <property type="evidence" value="ECO:0007669"/>
    <property type="project" value="UniProtKB-UniRule"/>
</dbReference>
<dbReference type="HAMAP" id="MF_01813">
    <property type="entry name" value="MenG_UbiE_methyltr"/>
    <property type="match status" value="1"/>
</dbReference>
<keyword evidence="4" id="KW-0472">Membrane</keyword>
<dbReference type="Proteomes" id="UP000326268">
    <property type="component" value="Unassembled WGS sequence"/>
</dbReference>
<proteinExistence type="inferred from homology"/>
<dbReference type="Gene3D" id="3.40.50.150">
    <property type="entry name" value="Vaccinia Virus protein VP39"/>
    <property type="match status" value="1"/>
</dbReference>
<dbReference type="UniPathway" id="UPA00232"/>
<dbReference type="PROSITE" id="PS51608">
    <property type="entry name" value="SAM_MT_UBIE"/>
    <property type="match status" value="1"/>
</dbReference>
<evidence type="ECO:0000313" key="6">
    <source>
        <dbReference type="EMBL" id="KAE8368670.1"/>
    </source>
</evidence>
<dbReference type="GO" id="GO:1901135">
    <property type="term" value="P:carbohydrate derivative metabolic process"/>
    <property type="evidence" value="ECO:0007669"/>
    <property type="project" value="InterPro"/>
</dbReference>
<dbReference type="PROSITE" id="PS01184">
    <property type="entry name" value="UBIE_2"/>
    <property type="match status" value="1"/>
</dbReference>
<dbReference type="Pfam" id="PF01209">
    <property type="entry name" value="Ubie_methyltran"/>
    <property type="match status" value="1"/>
</dbReference>
<keyword evidence="4" id="KW-0831">Ubiquinone biosynthesis</keyword>
<evidence type="ECO:0000256" key="4">
    <source>
        <dbReference type="HAMAP-Rule" id="MF_03191"/>
    </source>
</evidence>
<dbReference type="GO" id="GO:0097367">
    <property type="term" value="F:carbohydrate derivative binding"/>
    <property type="evidence" value="ECO:0007669"/>
    <property type="project" value="InterPro"/>
</dbReference>
<keyword evidence="2 4" id="KW-0808">Transferase</keyword>
<dbReference type="PROSITE" id="PS51464">
    <property type="entry name" value="SIS"/>
    <property type="match status" value="1"/>
</dbReference>
<comment type="catalytic activity">
    <reaction evidence="4">
        <text>a 2-methoxy-6-(all-trans-polyprenyl)benzene-1,4-diol + S-adenosyl-L-methionine = a 5-methoxy-2-methyl-3-(all-trans-polyprenyl)benzene-1,4-diol + S-adenosyl-L-homocysteine + H(+)</text>
        <dbReference type="Rhea" id="RHEA:28286"/>
        <dbReference type="Rhea" id="RHEA-COMP:10858"/>
        <dbReference type="Rhea" id="RHEA-COMP:10859"/>
        <dbReference type="ChEBI" id="CHEBI:15378"/>
        <dbReference type="ChEBI" id="CHEBI:57856"/>
        <dbReference type="ChEBI" id="CHEBI:59789"/>
        <dbReference type="ChEBI" id="CHEBI:84166"/>
        <dbReference type="ChEBI" id="CHEBI:84167"/>
        <dbReference type="EC" id="2.1.1.201"/>
    </reaction>
</comment>
<dbReference type="AlphaFoldDB" id="A0A5N7AJ43"/>
<dbReference type="OrthoDB" id="1872003at2759"/>
<evidence type="ECO:0000259" key="5">
    <source>
        <dbReference type="PROSITE" id="PS51464"/>
    </source>
</evidence>
<comment type="subunit">
    <text evidence="4">Component of a multi-subunit COQ enzyme complex, composed of at least COQ3, COQ4, COQ5, COQ6, COQ7 and COQ9.</text>
</comment>
<dbReference type="InterPro" id="IPR023576">
    <property type="entry name" value="UbiE/COQ5_MeTrFase_CS"/>
</dbReference>
<dbReference type="Gene3D" id="3.40.50.10490">
    <property type="entry name" value="Glucose-6-phosphate isomerase like protein, domain 1"/>
    <property type="match status" value="1"/>
</dbReference>
<dbReference type="NCBIfam" id="TIGR01934">
    <property type="entry name" value="MenG_MenH_UbiE"/>
    <property type="match status" value="1"/>
</dbReference>
<dbReference type="CDD" id="cd05014">
    <property type="entry name" value="SIS_Kpsf"/>
    <property type="match status" value="1"/>
</dbReference>
<dbReference type="Pfam" id="PF01380">
    <property type="entry name" value="SIS"/>
    <property type="match status" value="1"/>
</dbReference>
<reference evidence="6 7" key="1">
    <citation type="submission" date="2019-04" db="EMBL/GenBank/DDBJ databases">
        <title>Friends and foes A comparative genomics studyof 23 Aspergillus species from section Flavi.</title>
        <authorList>
            <consortium name="DOE Joint Genome Institute"/>
            <person name="Kjaerbolling I."/>
            <person name="Vesth T."/>
            <person name="Frisvad J.C."/>
            <person name="Nybo J.L."/>
            <person name="Theobald S."/>
            <person name="Kildgaard S."/>
            <person name="Isbrandt T."/>
            <person name="Kuo A."/>
            <person name="Sato A."/>
            <person name="Lyhne E.K."/>
            <person name="Kogle M.E."/>
            <person name="Wiebenga A."/>
            <person name="Kun R.S."/>
            <person name="Lubbers R.J."/>
            <person name="Makela M.R."/>
            <person name="Barry K."/>
            <person name="Chovatia M."/>
            <person name="Clum A."/>
            <person name="Daum C."/>
            <person name="Haridas S."/>
            <person name="He G."/>
            <person name="LaButti K."/>
            <person name="Lipzen A."/>
            <person name="Mondo S."/>
            <person name="Riley R."/>
            <person name="Salamov A."/>
            <person name="Simmons B.A."/>
            <person name="Magnuson J.K."/>
            <person name="Henrissat B."/>
            <person name="Mortensen U.H."/>
            <person name="Larsen T.O."/>
            <person name="Devries R.P."/>
            <person name="Grigoriev I.V."/>
            <person name="Machida M."/>
            <person name="Baker S.E."/>
            <person name="Andersen M.R."/>
        </authorList>
    </citation>
    <scope>NUCLEOTIDE SEQUENCE [LARGE SCALE GENOMIC DNA]</scope>
    <source>
        <strain evidence="6 7">CBS 763.97</strain>
    </source>
</reference>
<comment type="similarity">
    <text evidence="4">Belongs to the class I-like SAM-binding methyltransferase superfamily. MenG/UbiE family.</text>
</comment>
<dbReference type="InterPro" id="IPR029063">
    <property type="entry name" value="SAM-dependent_MTases_sf"/>
</dbReference>
<dbReference type="InterPro" id="IPR035474">
    <property type="entry name" value="SIS_Kpsf"/>
</dbReference>
<keyword evidence="7" id="KW-1185">Reference proteome</keyword>
<dbReference type="GO" id="GO:0032259">
    <property type="term" value="P:methylation"/>
    <property type="evidence" value="ECO:0007669"/>
    <property type="project" value="UniProtKB-KW"/>
</dbReference>
<dbReference type="PANTHER" id="PTHR38418:SF2">
    <property type="entry name" value="SUGAR ISOMERASE, KPSF_GUTQ (AFU_ORTHOLOGUE AFUA_6G08860)"/>
    <property type="match status" value="1"/>
</dbReference>
<name>A0A5N7AJ43_9EURO</name>
<dbReference type="SUPFAM" id="SSF53697">
    <property type="entry name" value="SIS domain"/>
    <property type="match status" value="1"/>
</dbReference>
<dbReference type="InterPro" id="IPR004033">
    <property type="entry name" value="UbiE/COQ5_MeTrFase"/>
</dbReference>
<dbReference type="FunFam" id="3.40.50.150:FF:000133">
    <property type="entry name" value="2-methoxy-6-polyprenyl-1,4-benzoquinol methylase, mitochondrial"/>
    <property type="match status" value="1"/>
</dbReference>
<keyword evidence="4" id="KW-0999">Mitochondrion inner membrane</keyword>
<evidence type="ECO:0000256" key="3">
    <source>
        <dbReference type="ARBA" id="ARBA00022691"/>
    </source>
</evidence>
<dbReference type="CDD" id="cd02440">
    <property type="entry name" value="AdoMet_MTases"/>
    <property type="match status" value="1"/>
</dbReference>
<evidence type="ECO:0000256" key="2">
    <source>
        <dbReference type="ARBA" id="ARBA00022679"/>
    </source>
</evidence>
<feature type="binding site" evidence="4">
    <location>
        <position position="125"/>
    </location>
    <ligand>
        <name>S-adenosyl-L-methionine</name>
        <dbReference type="ChEBI" id="CHEBI:59789"/>
    </ligand>
</feature>
<keyword evidence="3 4" id="KW-0949">S-adenosyl-L-methionine</keyword>
<dbReference type="InterPro" id="IPR001347">
    <property type="entry name" value="SIS_dom"/>
</dbReference>
<comment type="subcellular location">
    <subcellularLocation>
        <location evidence="4">Mitochondrion inner membrane</location>
        <topology evidence="4">Peripheral membrane protein</topology>
        <orientation evidence="4">Matrix side</orientation>
    </subcellularLocation>
</comment>
<dbReference type="InterPro" id="IPR046348">
    <property type="entry name" value="SIS_dom_sf"/>
</dbReference>
<accession>A0A5N7AJ43</accession>
<feature type="domain" description="SIS" evidence="5">
    <location>
        <begin position="474"/>
        <end position="624"/>
    </location>
</feature>
<comment type="caution">
    <text evidence="4">Lacks conserved residue(s) required for the propagation of feature annotation.</text>
</comment>
<organism evidence="6 7">
    <name type="scientific">Aspergillus caelatus</name>
    <dbReference type="NCBI Taxonomy" id="61420"/>
    <lineage>
        <taxon>Eukaryota</taxon>
        <taxon>Fungi</taxon>
        <taxon>Dikarya</taxon>
        <taxon>Ascomycota</taxon>
        <taxon>Pezizomycotina</taxon>
        <taxon>Eurotiomycetes</taxon>
        <taxon>Eurotiomycetidae</taxon>
        <taxon>Eurotiales</taxon>
        <taxon>Aspergillaceae</taxon>
        <taxon>Aspergillus</taxon>
        <taxon>Aspergillus subgen. Circumdati</taxon>
    </lineage>
</organism>
<dbReference type="EC" id="2.1.1.201" evidence="4"/>
<gene>
    <name evidence="4" type="primary">COQ5</name>
    <name evidence="6" type="ORF">BDV27DRAFT_141862</name>
</gene>
<dbReference type="SUPFAM" id="SSF53335">
    <property type="entry name" value="S-adenosyl-L-methionine-dependent methyltransferases"/>
    <property type="match status" value="1"/>
</dbReference>
<sequence>MLSRSVWRNLGYNARRRATIPEVPYRCFSCSQRAQADSNKANQDERMTHFGFSNVPESQKESMVGAVFSSVASSYDAMNDFMSLGIHRLWKDHFVRSLNPGSALPSRNTDTTGKGWNILDIAGGTGDIAFRMLDHATNINHDHETRVTIADINPDMLAEGKKRSIQTPYYNTNRLSFMQGNAQHMPSIPDNSVDLYTVVFGIRNFTDKQAALNEAFRVLKPGGVFACMEFSKVENSVFNAVYKQWSFSAIPMIGQLVAGDRDSYQYLVESIEKFPSQEEFRGMIQKAGFMIPGRGFENLTGGIAAIHKAKSKLHAETNSPPLPLLFLPPPPARHRKFSKFLCFPGISSGTSFPRPLPGEDDLSFLVPKENGFCAMGHLQQQSPMIPLSSPADPSVPTMIKKDRLARDELSLLSLTPPDVIDPVLSTAKDGPADASVSTAIHVISTERAALAHLERLYETNALAQESLARAVSQITRSVRGGGKLVCCGVGKSGKIAQKLEATMNSLGIYSAFLHPTEALHGDLGMIRPQDTLLLISFSGRTPELLLLLPHIPATVPIIAITSHLHPSTCPLLSFQPSDMGILLPAPIHEDEELSIGVSAPTSSTTVALSLGDALAIATARRLHTSSGRGPAEIFKSFHPGGAIGAASNVLTPMSMSTASFPSTTSDDLSSQQQSVASLPQLEETPRIIDKLVPINQIPTVSTSTGTIRLLDILLTAIQHPTAKSWVHLSPSEIIPPRHLRSLSQTNYVDMDTSALATLGLPFSVSRDDWLRLPSSTSINDARRLVSESTATAGSVIAVMQDENPDACLGFFEAEDLWDGCD</sequence>
<dbReference type="PROSITE" id="PS01183">
    <property type="entry name" value="UBIE_1"/>
    <property type="match status" value="1"/>
</dbReference>
<protein>
    <recommendedName>
        <fullName evidence="4">2-methoxy-6-polyprenyl-1,4-benzoquinol methylase, mitochondrial</fullName>
        <ecNumber evidence="4">2.1.1.201</ecNumber>
    </recommendedName>
    <alternativeName>
        <fullName evidence="4">Ubiquinone biosynthesis methyltransferase COQ5</fullName>
    </alternativeName>
</protein>
<evidence type="ECO:0000313" key="7">
    <source>
        <dbReference type="Proteomes" id="UP000326268"/>
    </source>
</evidence>
<keyword evidence="1 4" id="KW-0489">Methyltransferase</keyword>
<comment type="function">
    <text evidence="4">Methyltransferase required for the conversion of 2-polyprenyl-6-methoxy-1,4-benzoquinol (DDMQH2) to 2-polyprenyl-3-methyl-6-methoxy-1,4-benzoquinol (DMQH2).</text>
</comment>
<feature type="binding site" evidence="4">
    <location>
        <begin position="181"/>
        <end position="182"/>
    </location>
    <ligand>
        <name>S-adenosyl-L-methionine</name>
        <dbReference type="ChEBI" id="CHEBI:59789"/>
    </ligand>
</feature>
<dbReference type="GO" id="GO:0031314">
    <property type="term" value="C:extrinsic component of mitochondrial inner membrane"/>
    <property type="evidence" value="ECO:0007669"/>
    <property type="project" value="UniProtKB-UniRule"/>
</dbReference>
<dbReference type="PANTHER" id="PTHR38418">
    <property type="entry name" value="SUGAR ISOMERASE, KPSF/GUTQ (AFU_ORTHOLOGUE AFUA_6G08860)"/>
    <property type="match status" value="1"/>
</dbReference>
<feature type="binding site" evidence="4">
    <location>
        <position position="151"/>
    </location>
    <ligand>
        <name>S-adenosyl-L-methionine</name>
        <dbReference type="ChEBI" id="CHEBI:59789"/>
    </ligand>
</feature>
<dbReference type="EMBL" id="ML737582">
    <property type="protein sequence ID" value="KAE8368670.1"/>
    <property type="molecule type" value="Genomic_DNA"/>
</dbReference>